<organism evidence="2 3">
    <name type="scientific">Paenibacillus oceani</name>
    <dbReference type="NCBI Taxonomy" id="2772510"/>
    <lineage>
        <taxon>Bacteria</taxon>
        <taxon>Bacillati</taxon>
        <taxon>Bacillota</taxon>
        <taxon>Bacilli</taxon>
        <taxon>Bacillales</taxon>
        <taxon>Paenibacillaceae</taxon>
        <taxon>Paenibacillus</taxon>
    </lineage>
</organism>
<sequence length="80" mass="8775">MFQMRNPNNNDSPWRLLGWFGVAGMNVAICVVIGYFLGKWLSEWLGGGPIWSAVGALTGLVVGVVNIVYFIKKLTEETDG</sequence>
<dbReference type="InterPro" id="IPR032820">
    <property type="entry name" value="ATPase_put"/>
</dbReference>
<keyword evidence="1" id="KW-0812">Transmembrane</keyword>
<feature type="transmembrane region" description="Helical" evidence="1">
    <location>
        <begin position="50"/>
        <end position="71"/>
    </location>
</feature>
<keyword evidence="3" id="KW-1185">Reference proteome</keyword>
<name>A0A927H0X2_9BACL</name>
<evidence type="ECO:0000313" key="3">
    <source>
        <dbReference type="Proteomes" id="UP000639396"/>
    </source>
</evidence>
<evidence type="ECO:0000256" key="1">
    <source>
        <dbReference type="SAM" id="Phobius"/>
    </source>
</evidence>
<keyword evidence="1" id="KW-1133">Transmembrane helix</keyword>
<accession>A0A927H0X2</accession>
<comment type="caution">
    <text evidence="2">The sequence shown here is derived from an EMBL/GenBank/DDBJ whole genome shotgun (WGS) entry which is preliminary data.</text>
</comment>
<dbReference type="AlphaFoldDB" id="A0A927H0X2"/>
<reference evidence="2" key="1">
    <citation type="submission" date="2020-09" db="EMBL/GenBank/DDBJ databases">
        <title>A novel bacterium of genus Paenibacillus, isolated from South China Sea.</title>
        <authorList>
            <person name="Huang H."/>
            <person name="Mo K."/>
            <person name="Hu Y."/>
        </authorList>
    </citation>
    <scope>NUCLEOTIDE SEQUENCE</scope>
    <source>
        <strain evidence="2">IB182363</strain>
    </source>
</reference>
<proteinExistence type="predicted"/>
<dbReference type="Proteomes" id="UP000639396">
    <property type="component" value="Unassembled WGS sequence"/>
</dbReference>
<protein>
    <submittedName>
        <fullName evidence="2">AtpZ/AtpI family protein</fullName>
    </submittedName>
</protein>
<feature type="transmembrane region" description="Helical" evidence="1">
    <location>
        <begin position="16"/>
        <end position="38"/>
    </location>
</feature>
<gene>
    <name evidence="2" type="ORF">IDH45_16440</name>
</gene>
<evidence type="ECO:0000313" key="2">
    <source>
        <dbReference type="EMBL" id="MBD2863582.1"/>
    </source>
</evidence>
<keyword evidence="1" id="KW-0472">Membrane</keyword>
<dbReference type="Pfam" id="PF09527">
    <property type="entry name" value="ATPase_gene1"/>
    <property type="match status" value="1"/>
</dbReference>
<dbReference type="EMBL" id="JACXJA010000021">
    <property type="protein sequence ID" value="MBD2863582.1"/>
    <property type="molecule type" value="Genomic_DNA"/>
</dbReference>